<keyword evidence="4" id="KW-1185">Reference proteome</keyword>
<dbReference type="Pfam" id="PF01464">
    <property type="entry name" value="SLT"/>
    <property type="match status" value="1"/>
</dbReference>
<accession>A0A3D8JPD1</accession>
<evidence type="ECO:0000256" key="1">
    <source>
        <dbReference type="SAM" id="MobiDB-lite"/>
    </source>
</evidence>
<dbReference type="SUPFAM" id="SSF53955">
    <property type="entry name" value="Lysozyme-like"/>
    <property type="match status" value="1"/>
</dbReference>
<dbReference type="InterPro" id="IPR008258">
    <property type="entry name" value="Transglycosylase_SLT_dom_1"/>
</dbReference>
<dbReference type="OrthoDB" id="9815002at2"/>
<sequence length="334" mass="36586">MSIGSLGLDPSYMNDFDLEFERQEPESGSDMSYIDYIEQSLEKEDKLLERLEQWSEQHELGGCPTPGWGDECPPCGWGEGHVHLHGGEHDCEHGHDHEHEHEHERDHDHCHDHGGESPFETPFDYQDTSVWFGNGEYAPPKEAPPVYKQPDQFHVDTVVHTSPAPATQSPQVTSGKYTSKDLGTLPPALQPYREDILDAANKSGVPPNVLAAQIYQESRGQIHAGSTNQVTGLTDAGLMQVDPATFTALRAQHPDLGPNLDDPATNILAGAYYDESMYQKFGSVPLMLRAYNSGPNGVDVNDPNAIPAGVGDPNYVTHVLQFATDIQSGSPLPA</sequence>
<evidence type="ECO:0000259" key="2">
    <source>
        <dbReference type="Pfam" id="PF01464"/>
    </source>
</evidence>
<proteinExistence type="predicted"/>
<feature type="region of interest" description="Disordered" evidence="1">
    <location>
        <begin position="162"/>
        <end position="182"/>
    </location>
</feature>
<feature type="domain" description="Transglycosylase SLT" evidence="2">
    <location>
        <begin position="197"/>
        <end position="298"/>
    </location>
</feature>
<dbReference type="Gene3D" id="1.10.530.10">
    <property type="match status" value="1"/>
</dbReference>
<name>A0A3D8JPD1_9BURK</name>
<feature type="compositionally biased region" description="Polar residues" evidence="1">
    <location>
        <begin position="164"/>
        <end position="177"/>
    </location>
</feature>
<evidence type="ECO:0000313" key="3">
    <source>
        <dbReference type="EMBL" id="RDU94672.1"/>
    </source>
</evidence>
<dbReference type="Proteomes" id="UP000256838">
    <property type="component" value="Unassembled WGS sequence"/>
</dbReference>
<feature type="region of interest" description="Disordered" evidence="1">
    <location>
        <begin position="1"/>
        <end position="30"/>
    </location>
</feature>
<reference evidence="3 4" key="1">
    <citation type="submission" date="2018-08" db="EMBL/GenBank/DDBJ databases">
        <title>Paraburkholderia sp. DHOM06 isolated from forest soil.</title>
        <authorList>
            <person name="Gao Z.-H."/>
            <person name="Qiu L.-H."/>
        </authorList>
    </citation>
    <scope>NUCLEOTIDE SEQUENCE [LARGE SCALE GENOMIC DNA]</scope>
    <source>
        <strain evidence="3 4">DHOM06</strain>
    </source>
</reference>
<dbReference type="CDD" id="cd00254">
    <property type="entry name" value="LT-like"/>
    <property type="match status" value="1"/>
</dbReference>
<evidence type="ECO:0000313" key="4">
    <source>
        <dbReference type="Proteomes" id="UP000256838"/>
    </source>
</evidence>
<dbReference type="InterPro" id="IPR023346">
    <property type="entry name" value="Lysozyme-like_dom_sf"/>
</dbReference>
<comment type="caution">
    <text evidence="3">The sequence shown here is derived from an EMBL/GenBank/DDBJ whole genome shotgun (WGS) entry which is preliminary data.</text>
</comment>
<dbReference type="RefSeq" id="WP_115537759.1">
    <property type="nucleotide sequence ID" value="NZ_QRGA01000029.1"/>
</dbReference>
<dbReference type="AlphaFoldDB" id="A0A3D8JPD1"/>
<feature type="region of interest" description="Disordered" evidence="1">
    <location>
        <begin position="93"/>
        <end position="113"/>
    </location>
</feature>
<dbReference type="EMBL" id="QRGA01000029">
    <property type="protein sequence ID" value="RDU94672.1"/>
    <property type="molecule type" value="Genomic_DNA"/>
</dbReference>
<gene>
    <name evidence="3" type="ORF">DWV00_32730</name>
</gene>
<protein>
    <submittedName>
        <fullName evidence="3">Lytic transglycosylase domain-containing protein</fullName>
    </submittedName>
</protein>
<organism evidence="3 4">
    <name type="scientific">Trinickia dinghuensis</name>
    <dbReference type="NCBI Taxonomy" id="2291023"/>
    <lineage>
        <taxon>Bacteria</taxon>
        <taxon>Pseudomonadati</taxon>
        <taxon>Pseudomonadota</taxon>
        <taxon>Betaproteobacteria</taxon>
        <taxon>Burkholderiales</taxon>
        <taxon>Burkholderiaceae</taxon>
        <taxon>Trinickia</taxon>
    </lineage>
</organism>